<dbReference type="AlphaFoldDB" id="A0A2P2P8C1"/>
<reference evidence="2" key="1">
    <citation type="submission" date="2018-02" db="EMBL/GenBank/DDBJ databases">
        <title>Rhizophora mucronata_Transcriptome.</title>
        <authorList>
            <person name="Meera S.P."/>
            <person name="Sreeshan A."/>
            <person name="Augustine A."/>
        </authorList>
    </citation>
    <scope>NUCLEOTIDE SEQUENCE</scope>
    <source>
        <tissue evidence="2">Leaf</tissue>
    </source>
</reference>
<evidence type="ECO:0000313" key="2">
    <source>
        <dbReference type="EMBL" id="MBX51020.1"/>
    </source>
</evidence>
<name>A0A2P2P8C1_RHIMU</name>
<accession>A0A2P2P8C1</accession>
<dbReference type="EMBL" id="GGEC01070536">
    <property type="protein sequence ID" value="MBX51020.1"/>
    <property type="molecule type" value="Transcribed_RNA"/>
</dbReference>
<evidence type="ECO:0000256" key="1">
    <source>
        <dbReference type="SAM" id="MobiDB-lite"/>
    </source>
</evidence>
<organism evidence="2">
    <name type="scientific">Rhizophora mucronata</name>
    <name type="common">Asiatic mangrove</name>
    <dbReference type="NCBI Taxonomy" id="61149"/>
    <lineage>
        <taxon>Eukaryota</taxon>
        <taxon>Viridiplantae</taxon>
        <taxon>Streptophyta</taxon>
        <taxon>Embryophyta</taxon>
        <taxon>Tracheophyta</taxon>
        <taxon>Spermatophyta</taxon>
        <taxon>Magnoliopsida</taxon>
        <taxon>eudicotyledons</taxon>
        <taxon>Gunneridae</taxon>
        <taxon>Pentapetalae</taxon>
        <taxon>rosids</taxon>
        <taxon>fabids</taxon>
        <taxon>Malpighiales</taxon>
        <taxon>Rhizophoraceae</taxon>
        <taxon>Rhizophora</taxon>
    </lineage>
</organism>
<sequence>MIKNKGIRSKKSEQKHSSTLNNKLETLVKHKHQNHIHLSYNKSLLIDFKQKHQNHIHLPYNKSLLIDFTNCCKSPEL</sequence>
<feature type="region of interest" description="Disordered" evidence="1">
    <location>
        <begin position="1"/>
        <end position="22"/>
    </location>
</feature>
<protein>
    <submittedName>
        <fullName evidence="2">Uncharacterized protein</fullName>
    </submittedName>
</protein>
<proteinExistence type="predicted"/>